<dbReference type="InterPro" id="IPR000618">
    <property type="entry name" value="Insect_cuticle"/>
</dbReference>
<dbReference type="InterPro" id="IPR051217">
    <property type="entry name" value="Insect_Cuticle_Struc_Prot"/>
</dbReference>
<organism evidence="3">
    <name type="scientific">Cyprideis torosa</name>
    <dbReference type="NCBI Taxonomy" id="163714"/>
    <lineage>
        <taxon>Eukaryota</taxon>
        <taxon>Metazoa</taxon>
        <taxon>Ecdysozoa</taxon>
        <taxon>Arthropoda</taxon>
        <taxon>Crustacea</taxon>
        <taxon>Oligostraca</taxon>
        <taxon>Ostracoda</taxon>
        <taxon>Podocopa</taxon>
        <taxon>Podocopida</taxon>
        <taxon>Cytherocopina</taxon>
        <taxon>Cytheroidea</taxon>
        <taxon>Cytherideidae</taxon>
        <taxon>Cyprideis</taxon>
    </lineage>
</organism>
<sequence length="191" mass="21651">MPLIGNNLLLPSYATVFYPPHKPSPVQTPRNRIDEPNKGFHPGNVRRPESKRSPMYTVFFKDPRKDIKGSGLTVPAYNPPPTKKAAVRPTPSPAVTGLSKSRPNFDSHSTISSASWAKPNRIDPHDNYIHYQDPVKNTYQFGYRVDDPWTEDNKFHHETRREDGTVQGAYGVVEPDGNVRIVYYISDKDGY</sequence>
<dbReference type="PROSITE" id="PS51155">
    <property type="entry name" value="CHIT_BIND_RR_2"/>
    <property type="match status" value="1"/>
</dbReference>
<feature type="region of interest" description="Disordered" evidence="2">
    <location>
        <begin position="70"/>
        <end position="118"/>
    </location>
</feature>
<dbReference type="OrthoDB" id="8191482at2759"/>
<feature type="non-terminal residue" evidence="3">
    <location>
        <position position="1"/>
    </location>
</feature>
<dbReference type="PANTHER" id="PTHR12236">
    <property type="entry name" value="STRUCTURAL CONTITUENT OF CUTICLE"/>
    <property type="match status" value="1"/>
</dbReference>
<keyword evidence="1" id="KW-0193">Cuticle</keyword>
<accession>A0A7R8ZIN4</accession>
<evidence type="ECO:0000256" key="1">
    <source>
        <dbReference type="ARBA" id="ARBA00022460"/>
    </source>
</evidence>
<dbReference type="EMBL" id="OB660521">
    <property type="protein sequence ID" value="CAD7225192.1"/>
    <property type="molecule type" value="Genomic_DNA"/>
</dbReference>
<evidence type="ECO:0000313" key="3">
    <source>
        <dbReference type="EMBL" id="CAD7225192.1"/>
    </source>
</evidence>
<evidence type="ECO:0000256" key="2">
    <source>
        <dbReference type="SAM" id="MobiDB-lite"/>
    </source>
</evidence>
<gene>
    <name evidence="3" type="ORF">CTOB1V02_LOCUS3138</name>
</gene>
<feature type="region of interest" description="Disordered" evidence="2">
    <location>
        <begin position="22"/>
        <end position="51"/>
    </location>
</feature>
<protein>
    <submittedName>
        <fullName evidence="3">Uncharacterized protein</fullName>
    </submittedName>
</protein>
<dbReference type="GO" id="GO:0005615">
    <property type="term" value="C:extracellular space"/>
    <property type="evidence" value="ECO:0007669"/>
    <property type="project" value="TreeGrafter"/>
</dbReference>
<dbReference type="PRINTS" id="PR00947">
    <property type="entry name" value="CUTICLE"/>
</dbReference>
<dbReference type="Pfam" id="PF00379">
    <property type="entry name" value="Chitin_bind_4"/>
    <property type="match status" value="1"/>
</dbReference>
<proteinExistence type="predicted"/>
<name>A0A7R8ZIN4_9CRUS</name>
<dbReference type="GO" id="GO:0042302">
    <property type="term" value="F:structural constituent of cuticle"/>
    <property type="evidence" value="ECO:0007669"/>
    <property type="project" value="UniProtKB-UniRule"/>
</dbReference>
<feature type="compositionally biased region" description="Polar residues" evidence="2">
    <location>
        <begin position="98"/>
        <end position="115"/>
    </location>
</feature>
<dbReference type="PANTHER" id="PTHR12236:SF95">
    <property type="entry name" value="CUTICULAR PROTEIN 76BD, ISOFORM C-RELATED"/>
    <property type="match status" value="1"/>
</dbReference>
<dbReference type="AlphaFoldDB" id="A0A7R8ZIN4"/>
<dbReference type="GO" id="GO:0031012">
    <property type="term" value="C:extracellular matrix"/>
    <property type="evidence" value="ECO:0007669"/>
    <property type="project" value="TreeGrafter"/>
</dbReference>
<reference evidence="3" key="1">
    <citation type="submission" date="2020-11" db="EMBL/GenBank/DDBJ databases">
        <authorList>
            <person name="Tran Van P."/>
        </authorList>
    </citation>
    <scope>NUCLEOTIDE SEQUENCE</scope>
</reference>